<feature type="transmembrane region" description="Helical" evidence="5">
    <location>
        <begin position="130"/>
        <end position="155"/>
    </location>
</feature>
<accession>A0ABN8GPI4</accession>
<keyword evidence="2 5" id="KW-0812">Transmembrane</keyword>
<dbReference type="Proteomes" id="UP000838686">
    <property type="component" value="Unassembled WGS sequence"/>
</dbReference>
<protein>
    <recommendedName>
        <fullName evidence="6">ABC-2 type transporter transmembrane domain-containing protein</fullName>
    </recommendedName>
</protein>
<name>A0ABN8GPI4_9BACL</name>
<keyword evidence="3 5" id="KW-1133">Transmembrane helix</keyword>
<evidence type="ECO:0000256" key="4">
    <source>
        <dbReference type="ARBA" id="ARBA00023136"/>
    </source>
</evidence>
<feature type="transmembrane region" description="Helical" evidence="5">
    <location>
        <begin position="216"/>
        <end position="237"/>
    </location>
</feature>
<evidence type="ECO:0000259" key="6">
    <source>
        <dbReference type="Pfam" id="PF01061"/>
    </source>
</evidence>
<evidence type="ECO:0000256" key="1">
    <source>
        <dbReference type="ARBA" id="ARBA00004141"/>
    </source>
</evidence>
<dbReference type="InterPro" id="IPR013525">
    <property type="entry name" value="ABC2_TM"/>
</dbReference>
<organism evidence="7 8">
    <name type="scientific">Paenibacillus plantiphilus</name>
    <dbReference type="NCBI Taxonomy" id="2905650"/>
    <lineage>
        <taxon>Bacteria</taxon>
        <taxon>Bacillati</taxon>
        <taxon>Bacillota</taxon>
        <taxon>Bacilli</taxon>
        <taxon>Bacillales</taxon>
        <taxon>Paenibacillaceae</taxon>
        <taxon>Paenibacillus</taxon>
    </lineage>
</organism>
<gene>
    <name evidence="7" type="ORF">PAECIP111893_03836</name>
</gene>
<comment type="caution">
    <text evidence="7">The sequence shown here is derived from an EMBL/GenBank/DDBJ whole genome shotgun (WGS) entry which is preliminary data.</text>
</comment>
<feature type="transmembrane region" description="Helical" evidence="5">
    <location>
        <begin position="20"/>
        <end position="42"/>
    </location>
</feature>
<dbReference type="Pfam" id="PF01061">
    <property type="entry name" value="ABC2_membrane"/>
    <property type="match status" value="1"/>
</dbReference>
<evidence type="ECO:0000256" key="3">
    <source>
        <dbReference type="ARBA" id="ARBA00022989"/>
    </source>
</evidence>
<proteinExistence type="predicted"/>
<feature type="transmembrane region" description="Helical" evidence="5">
    <location>
        <begin position="54"/>
        <end position="74"/>
    </location>
</feature>
<dbReference type="RefSeq" id="WP_236344194.1">
    <property type="nucleotide sequence ID" value="NZ_CAKMMF010000023.1"/>
</dbReference>
<evidence type="ECO:0000313" key="7">
    <source>
        <dbReference type="EMBL" id="CAH1214703.1"/>
    </source>
</evidence>
<evidence type="ECO:0000256" key="5">
    <source>
        <dbReference type="SAM" id="Phobius"/>
    </source>
</evidence>
<sequence>MRVLSTTKFTMLRLVRNYIVLLLLLIVPIALLTIFSFILSGMTNDEGNPYFNETALTMVLTFQLFGGSTVMHYLNYDLFTLNRERMFVAPFNRTMYALSIMMFGSIFSVLLGIVLMIYSQFALGMVWNNWAWTIYLISLMSVLSSIVCVIFTCVVKKFKLAERLSEIYGVGFVMLAGLFFPMPQNAVFDFLGSYGNPLTLSIGAVRAGGNGNWAEAWLQANILLAAIVTLFLVMIVVGRRRLK</sequence>
<evidence type="ECO:0000256" key="2">
    <source>
        <dbReference type="ARBA" id="ARBA00022692"/>
    </source>
</evidence>
<feature type="domain" description="ABC-2 type transporter transmembrane" evidence="6">
    <location>
        <begin position="6"/>
        <end position="207"/>
    </location>
</feature>
<dbReference type="EMBL" id="CAKMMF010000023">
    <property type="protein sequence ID" value="CAH1214703.1"/>
    <property type="molecule type" value="Genomic_DNA"/>
</dbReference>
<evidence type="ECO:0000313" key="8">
    <source>
        <dbReference type="Proteomes" id="UP000838686"/>
    </source>
</evidence>
<feature type="transmembrane region" description="Helical" evidence="5">
    <location>
        <begin position="95"/>
        <end position="118"/>
    </location>
</feature>
<feature type="transmembrane region" description="Helical" evidence="5">
    <location>
        <begin position="167"/>
        <end position="188"/>
    </location>
</feature>
<keyword evidence="4 5" id="KW-0472">Membrane</keyword>
<comment type="subcellular location">
    <subcellularLocation>
        <location evidence="1">Membrane</location>
        <topology evidence="1">Multi-pass membrane protein</topology>
    </subcellularLocation>
</comment>
<reference evidence="7" key="1">
    <citation type="submission" date="2022-01" db="EMBL/GenBank/DDBJ databases">
        <authorList>
            <person name="Criscuolo A."/>
        </authorList>
    </citation>
    <scope>NUCLEOTIDE SEQUENCE</scope>
    <source>
        <strain evidence="7">CIP111893</strain>
    </source>
</reference>
<keyword evidence="8" id="KW-1185">Reference proteome</keyword>